<dbReference type="GO" id="GO:0003677">
    <property type="term" value="F:DNA binding"/>
    <property type="evidence" value="ECO:0007669"/>
    <property type="project" value="TreeGrafter"/>
</dbReference>
<evidence type="ECO:0000259" key="3">
    <source>
        <dbReference type="Pfam" id="PF03184"/>
    </source>
</evidence>
<dbReference type="Gene3D" id="3.30.420.10">
    <property type="entry name" value="Ribonuclease H-like superfamily/Ribonuclease H"/>
    <property type="match status" value="1"/>
</dbReference>
<feature type="domain" description="DDE-1" evidence="3">
    <location>
        <begin position="94"/>
        <end position="223"/>
    </location>
</feature>
<keyword evidence="2" id="KW-1133">Transmembrane helix</keyword>
<dbReference type="Proteomes" id="UP000681722">
    <property type="component" value="Unassembled WGS sequence"/>
</dbReference>
<protein>
    <recommendedName>
        <fullName evidence="3">DDE-1 domain-containing protein</fullName>
    </recommendedName>
</protein>
<evidence type="ECO:0000256" key="1">
    <source>
        <dbReference type="SAM" id="MobiDB-lite"/>
    </source>
</evidence>
<evidence type="ECO:0000313" key="4">
    <source>
        <dbReference type="EMBL" id="CAF1135097.1"/>
    </source>
</evidence>
<keyword evidence="2" id="KW-0812">Transmembrane</keyword>
<feature type="transmembrane region" description="Helical" evidence="2">
    <location>
        <begin position="91"/>
        <end position="111"/>
    </location>
</feature>
<evidence type="ECO:0000313" key="5">
    <source>
        <dbReference type="EMBL" id="CAF3898783.1"/>
    </source>
</evidence>
<dbReference type="InterPro" id="IPR036397">
    <property type="entry name" value="RNaseH_sf"/>
</dbReference>
<dbReference type="GO" id="GO:0005634">
    <property type="term" value="C:nucleus"/>
    <property type="evidence" value="ECO:0007669"/>
    <property type="project" value="TreeGrafter"/>
</dbReference>
<proteinExistence type="predicted"/>
<dbReference type="AlphaFoldDB" id="A0A814RJY1"/>
<dbReference type="Proteomes" id="UP000663829">
    <property type="component" value="Unassembled WGS sequence"/>
</dbReference>
<keyword evidence="6" id="KW-1185">Reference proteome</keyword>
<dbReference type="PANTHER" id="PTHR19303">
    <property type="entry name" value="TRANSPOSON"/>
    <property type="match status" value="1"/>
</dbReference>
<feature type="region of interest" description="Disordered" evidence="1">
    <location>
        <begin position="246"/>
        <end position="269"/>
    </location>
</feature>
<evidence type="ECO:0000256" key="2">
    <source>
        <dbReference type="SAM" id="Phobius"/>
    </source>
</evidence>
<dbReference type="EMBL" id="CAJOBC010006431">
    <property type="protein sequence ID" value="CAF3898783.1"/>
    <property type="molecule type" value="Genomic_DNA"/>
</dbReference>
<dbReference type="OrthoDB" id="10043687at2759"/>
<sequence>MCFEQVNQQTFSGRVIEKILKNVSKPKCVLETLKVDILEQVINENNLVDKPSQIFNCDESDFADNTDTTKVIVSNPTKFPYKKQDGTGKSYYSVLFCVSAAGVILPPYIIYKAKRLYGDWCLHGPPGAAYNTSKNGWMEENVFYEWFKHLFIPQTATTPKPILLILDGHTSHHSVHTVELAIENNINLLCIPPHSTHIVQPLDVTFFKPIKQKYREILNEYSQTSCYTKILKCNEQIAADIAETNDNQQNPFDSAAEDEEDVSSNPIPSTTTQLFMTKAHDDDGIQDLIPPINTSAWDHEWEFNRYLPSAAFEQYFPFLVDIPLDLSRPTKSTIKILSSTSAPPLKRVVLDRQAGQLLTGQQALEQLKAKEERKATAKSAKSKREITSTKKCSSTKAKMKKKVTIIDDISMDTNESSTTIVSAPKTLSTTVRIPTSLTHVLMTTPVTTTYTSLSNMPQSSLTDLPLSSYFSPDPWHPAPGTISSTSCQPYASSSLLSLSTNPFPLPIQIPKSFKCHYQSNNLIRYTSCTKYVA</sequence>
<feature type="region of interest" description="Disordered" evidence="1">
    <location>
        <begin position="374"/>
        <end position="393"/>
    </location>
</feature>
<accession>A0A814RJY1</accession>
<name>A0A814RJY1_9BILA</name>
<evidence type="ECO:0000313" key="6">
    <source>
        <dbReference type="Proteomes" id="UP000663829"/>
    </source>
</evidence>
<dbReference type="InterPro" id="IPR004875">
    <property type="entry name" value="DDE_SF_endonuclease_dom"/>
</dbReference>
<comment type="caution">
    <text evidence="4">The sequence shown here is derived from an EMBL/GenBank/DDBJ whole genome shotgun (WGS) entry which is preliminary data.</text>
</comment>
<gene>
    <name evidence="4" type="ORF">GPM918_LOCUS20395</name>
    <name evidence="5" type="ORF">SRO942_LOCUS20392</name>
</gene>
<dbReference type="EMBL" id="CAJNOQ010006431">
    <property type="protein sequence ID" value="CAF1135097.1"/>
    <property type="molecule type" value="Genomic_DNA"/>
</dbReference>
<dbReference type="InterPro" id="IPR050863">
    <property type="entry name" value="CenT-Element_Derived"/>
</dbReference>
<keyword evidence="2" id="KW-0472">Membrane</keyword>
<organism evidence="4 6">
    <name type="scientific">Didymodactylos carnosus</name>
    <dbReference type="NCBI Taxonomy" id="1234261"/>
    <lineage>
        <taxon>Eukaryota</taxon>
        <taxon>Metazoa</taxon>
        <taxon>Spiralia</taxon>
        <taxon>Gnathifera</taxon>
        <taxon>Rotifera</taxon>
        <taxon>Eurotatoria</taxon>
        <taxon>Bdelloidea</taxon>
        <taxon>Philodinida</taxon>
        <taxon>Philodinidae</taxon>
        <taxon>Didymodactylos</taxon>
    </lineage>
</organism>
<reference evidence="4" key="1">
    <citation type="submission" date="2021-02" db="EMBL/GenBank/DDBJ databases">
        <authorList>
            <person name="Nowell W R."/>
        </authorList>
    </citation>
    <scope>NUCLEOTIDE SEQUENCE</scope>
</reference>
<dbReference type="Pfam" id="PF03184">
    <property type="entry name" value="DDE_1"/>
    <property type="match status" value="1"/>
</dbReference>
<dbReference type="PANTHER" id="PTHR19303:SF74">
    <property type="entry name" value="POGO TRANSPOSABLE ELEMENT WITH KRAB DOMAIN"/>
    <property type="match status" value="1"/>
</dbReference>